<feature type="compositionally biased region" description="Low complexity" evidence="1">
    <location>
        <begin position="376"/>
        <end position="389"/>
    </location>
</feature>
<sequence>MTLAIEQAGSLFTGWFRSCVSCWSLHGEVQHGQRGLEKKEPVVEREMQVCHTQPHLVPPMKLVVYDDLPSPSVNHHRQRSSLSSWMVEGRNLASRASTRASMSWKRQSSTPLKIGAPTDFRRVESFHLESMPALPKQYQPLELSIHRSGHRLSDLPSFEEFQLDDNRQRQTIASPPRAITPPAIRARRCQSSHPTVSISRKPVKEPLYQREHLESPEPVRIASSLIPHFSLVNPVRTTISQQDIHIPFFDGSLSEGNLSPLTTEPSNDTTRSLPDSPPQTPHHNQITDSPYTDSNFTQDSPGTESSRTMPSRISSLRRPSAAENRNTIASIPVPALPNRMSQWLFPGNGASTPPKPVSLAGENGYSWERTRTLSGSTVGGSTITTITGGANTRKPNVSISSTFTGESTPRASISGPTPAIEKEYDMGFCHPTIFEDRPQHHSYSTSRAEDFPRYDESNVGLAF</sequence>
<feature type="compositionally biased region" description="Basic and acidic residues" evidence="1">
    <location>
        <begin position="202"/>
        <end position="212"/>
    </location>
</feature>
<feature type="compositionally biased region" description="Basic and acidic residues" evidence="1">
    <location>
        <begin position="447"/>
        <end position="456"/>
    </location>
</feature>
<gene>
    <name evidence="2" type="ORF">N7469_009920</name>
</gene>
<feature type="region of interest" description="Disordered" evidence="1">
    <location>
        <begin position="251"/>
        <end position="329"/>
    </location>
</feature>
<feature type="compositionally biased region" description="Polar residues" evidence="1">
    <location>
        <begin position="254"/>
        <end position="273"/>
    </location>
</feature>
<dbReference type="AlphaFoldDB" id="A0A9W9NLT2"/>
<feature type="region of interest" description="Disordered" evidence="1">
    <location>
        <begin position="376"/>
        <end position="416"/>
    </location>
</feature>
<evidence type="ECO:0000313" key="2">
    <source>
        <dbReference type="EMBL" id="KAJ5221033.1"/>
    </source>
</evidence>
<protein>
    <submittedName>
        <fullName evidence="2">Uncharacterized protein</fullName>
    </submittedName>
</protein>
<feature type="compositionally biased region" description="Polar residues" evidence="1">
    <location>
        <begin position="281"/>
        <end position="314"/>
    </location>
</feature>
<organism evidence="2 3">
    <name type="scientific">Penicillium citrinum</name>
    <dbReference type="NCBI Taxonomy" id="5077"/>
    <lineage>
        <taxon>Eukaryota</taxon>
        <taxon>Fungi</taxon>
        <taxon>Dikarya</taxon>
        <taxon>Ascomycota</taxon>
        <taxon>Pezizomycotina</taxon>
        <taxon>Eurotiomycetes</taxon>
        <taxon>Eurotiomycetidae</taxon>
        <taxon>Eurotiales</taxon>
        <taxon>Aspergillaceae</taxon>
        <taxon>Penicillium</taxon>
    </lineage>
</organism>
<dbReference type="Proteomes" id="UP001147733">
    <property type="component" value="Unassembled WGS sequence"/>
</dbReference>
<dbReference type="OrthoDB" id="3595619at2759"/>
<dbReference type="GeneID" id="81387992"/>
<dbReference type="EMBL" id="JAPQKT010000009">
    <property type="protein sequence ID" value="KAJ5221033.1"/>
    <property type="molecule type" value="Genomic_DNA"/>
</dbReference>
<feature type="region of interest" description="Disordered" evidence="1">
    <location>
        <begin position="187"/>
        <end position="212"/>
    </location>
</feature>
<dbReference type="RefSeq" id="XP_056495956.1">
    <property type="nucleotide sequence ID" value="XM_056648825.1"/>
</dbReference>
<reference evidence="2" key="1">
    <citation type="submission" date="2022-11" db="EMBL/GenBank/DDBJ databases">
        <authorList>
            <person name="Petersen C."/>
        </authorList>
    </citation>
    <scope>NUCLEOTIDE SEQUENCE</scope>
    <source>
        <strain evidence="2">IBT 23319</strain>
    </source>
</reference>
<reference evidence="2" key="2">
    <citation type="journal article" date="2023" name="IMA Fungus">
        <title>Comparative genomic study of the Penicillium genus elucidates a diverse pangenome and 15 lateral gene transfer events.</title>
        <authorList>
            <person name="Petersen C."/>
            <person name="Sorensen T."/>
            <person name="Nielsen M.R."/>
            <person name="Sondergaard T.E."/>
            <person name="Sorensen J.L."/>
            <person name="Fitzpatrick D.A."/>
            <person name="Frisvad J.C."/>
            <person name="Nielsen K.L."/>
        </authorList>
    </citation>
    <scope>NUCLEOTIDE SEQUENCE</scope>
    <source>
        <strain evidence="2">IBT 23319</strain>
    </source>
</reference>
<feature type="compositionally biased region" description="Polar residues" evidence="1">
    <location>
        <begin position="393"/>
        <end position="415"/>
    </location>
</feature>
<proteinExistence type="predicted"/>
<accession>A0A9W9NLT2</accession>
<evidence type="ECO:0000256" key="1">
    <source>
        <dbReference type="SAM" id="MobiDB-lite"/>
    </source>
</evidence>
<name>A0A9W9NLT2_PENCI</name>
<evidence type="ECO:0000313" key="3">
    <source>
        <dbReference type="Proteomes" id="UP001147733"/>
    </source>
</evidence>
<comment type="caution">
    <text evidence="2">The sequence shown here is derived from an EMBL/GenBank/DDBJ whole genome shotgun (WGS) entry which is preliminary data.</text>
</comment>
<keyword evidence="3" id="KW-1185">Reference proteome</keyword>
<feature type="region of interest" description="Disordered" evidence="1">
    <location>
        <begin position="437"/>
        <end position="463"/>
    </location>
</feature>